<evidence type="ECO:0000256" key="1">
    <source>
        <dbReference type="SAM" id="Phobius"/>
    </source>
</evidence>
<protein>
    <submittedName>
        <fullName evidence="2">Uncharacterized protein</fullName>
    </submittedName>
</protein>
<feature type="transmembrane region" description="Helical" evidence="1">
    <location>
        <begin position="6"/>
        <end position="31"/>
    </location>
</feature>
<feature type="non-terminal residue" evidence="2">
    <location>
        <position position="1"/>
    </location>
</feature>
<reference evidence="2" key="1">
    <citation type="submission" date="2023-03" db="EMBL/GenBank/DDBJ databases">
        <title>Massive genome expansion in bonnet fungi (Mycena s.s.) driven by repeated elements and novel gene families across ecological guilds.</title>
        <authorList>
            <consortium name="Lawrence Berkeley National Laboratory"/>
            <person name="Harder C.B."/>
            <person name="Miyauchi S."/>
            <person name="Viragh M."/>
            <person name="Kuo A."/>
            <person name="Thoen E."/>
            <person name="Andreopoulos B."/>
            <person name="Lu D."/>
            <person name="Skrede I."/>
            <person name="Drula E."/>
            <person name="Henrissat B."/>
            <person name="Morin E."/>
            <person name="Kohler A."/>
            <person name="Barry K."/>
            <person name="LaButti K."/>
            <person name="Morin E."/>
            <person name="Salamov A."/>
            <person name="Lipzen A."/>
            <person name="Mereny Z."/>
            <person name="Hegedus B."/>
            <person name="Baldrian P."/>
            <person name="Stursova M."/>
            <person name="Weitz H."/>
            <person name="Taylor A."/>
            <person name="Grigoriev I.V."/>
            <person name="Nagy L.G."/>
            <person name="Martin F."/>
            <person name="Kauserud H."/>
        </authorList>
    </citation>
    <scope>NUCLEOTIDE SEQUENCE</scope>
    <source>
        <strain evidence="2">CBHHK067</strain>
    </source>
</reference>
<evidence type="ECO:0000313" key="3">
    <source>
        <dbReference type="Proteomes" id="UP001221757"/>
    </source>
</evidence>
<accession>A0AAD7F7L7</accession>
<dbReference type="AlphaFoldDB" id="A0AAD7F7L7"/>
<dbReference type="EMBL" id="JARKIE010001561">
    <property type="protein sequence ID" value="KAJ7601487.1"/>
    <property type="molecule type" value="Genomic_DNA"/>
</dbReference>
<keyword evidence="1" id="KW-1133">Transmembrane helix</keyword>
<organism evidence="2 3">
    <name type="scientific">Mycena rosella</name>
    <name type="common">Pink bonnet</name>
    <name type="synonym">Agaricus rosellus</name>
    <dbReference type="NCBI Taxonomy" id="1033263"/>
    <lineage>
        <taxon>Eukaryota</taxon>
        <taxon>Fungi</taxon>
        <taxon>Dikarya</taxon>
        <taxon>Basidiomycota</taxon>
        <taxon>Agaricomycotina</taxon>
        <taxon>Agaricomycetes</taxon>
        <taxon>Agaricomycetidae</taxon>
        <taxon>Agaricales</taxon>
        <taxon>Marasmiineae</taxon>
        <taxon>Mycenaceae</taxon>
        <taxon>Mycena</taxon>
    </lineage>
</organism>
<gene>
    <name evidence="2" type="ORF">B0H17DRAFT_869239</name>
</gene>
<proteinExistence type="predicted"/>
<evidence type="ECO:0000313" key="2">
    <source>
        <dbReference type="EMBL" id="KAJ7601487.1"/>
    </source>
</evidence>
<comment type="caution">
    <text evidence="2">The sequence shown here is derived from an EMBL/GenBank/DDBJ whole genome shotgun (WGS) entry which is preliminary data.</text>
</comment>
<keyword evidence="1" id="KW-0472">Membrane</keyword>
<feature type="transmembrane region" description="Helical" evidence="1">
    <location>
        <begin position="89"/>
        <end position="109"/>
    </location>
</feature>
<name>A0AAD7F7L7_MYCRO</name>
<sequence>IATSSWLYLCFSEIIWPIIMAGIMIIAYMFIKSFPDPSGNYPVNPLICINLLIAVISLGPVMWNAAVLLALFIISLFLGPILDTNFPKFGSAIAFIARALGLIGMLGFFEFL</sequence>
<keyword evidence="3" id="KW-1185">Reference proteome</keyword>
<keyword evidence="1" id="KW-0812">Transmembrane</keyword>
<dbReference type="Proteomes" id="UP001221757">
    <property type="component" value="Unassembled WGS sequence"/>
</dbReference>
<feature type="non-terminal residue" evidence="2">
    <location>
        <position position="112"/>
    </location>
</feature>
<feature type="transmembrane region" description="Helical" evidence="1">
    <location>
        <begin position="65"/>
        <end position="82"/>
    </location>
</feature>